<evidence type="ECO:0008006" key="22">
    <source>
        <dbReference type="Google" id="ProtNLM"/>
    </source>
</evidence>
<dbReference type="EMBL" id="QXGC01000139">
    <property type="protein sequence ID" value="KAE9247865.1"/>
    <property type="molecule type" value="Genomic_DNA"/>
</dbReference>
<evidence type="ECO:0000313" key="9">
    <source>
        <dbReference type="EMBL" id="KAE9252097.1"/>
    </source>
</evidence>
<comment type="caution">
    <text evidence="6">The sequence shown here is derived from an EMBL/GenBank/DDBJ whole genome shotgun (WGS) entry which is preliminary data.</text>
</comment>
<dbReference type="EMBL" id="QXGD01000119">
    <property type="protein sequence ID" value="KAE9252097.1"/>
    <property type="molecule type" value="Genomic_DNA"/>
</dbReference>
<name>A0A6A3UJ59_9STRA</name>
<evidence type="ECO:0000313" key="18">
    <source>
        <dbReference type="Proteomes" id="UP000460718"/>
    </source>
</evidence>
<feature type="transmembrane region" description="Helical" evidence="1">
    <location>
        <begin position="335"/>
        <end position="356"/>
    </location>
</feature>
<dbReference type="EMBL" id="QXGE01000143">
    <property type="protein sequence ID" value="KAE9322757.1"/>
    <property type="molecule type" value="Genomic_DNA"/>
</dbReference>
<accession>A0A6A3UJ59</accession>
<evidence type="ECO:0000256" key="1">
    <source>
        <dbReference type="SAM" id="Phobius"/>
    </source>
</evidence>
<dbReference type="Proteomes" id="UP000440367">
    <property type="component" value="Unassembled WGS sequence"/>
</dbReference>
<evidence type="ECO:0000313" key="4">
    <source>
        <dbReference type="EMBL" id="KAE9132738.1"/>
    </source>
</evidence>
<dbReference type="EMBL" id="QXGA01000141">
    <property type="protein sequence ID" value="KAE9151574.1"/>
    <property type="molecule type" value="Genomic_DNA"/>
</dbReference>
<keyword evidence="1" id="KW-1133">Transmembrane helix</keyword>
<sequence length="679" mass="76661">MPPRRDPRYSTGSIEAMEGVGKLGFFKLLHRVVVFAIALWYMAISAKAFVAAITLLRGLEAKDLGVTVHESTLIVDYAGTATISESPLVQTVLKGSTDLRDDTIYLVTDTNHSFTECTGVDFYDGTVYGNDFTRFLFTSLQKRAADDLAYLSELELIAPVVDCTFDLLISVDVALTQLRMYFLVRQHSNTSETMLLSALISTQDFQVDQQYQSGAALLVTIAPIADMRATEVNHSFAMAFNYPYESEPHFTSAELLGVASDNFWVFKSLSGVGSIDPAREVRTAYRTGGYIDDPIAQSNIEIVNWNLPSDPATELRNWEWHSVASLHDSWAWTHIIHGIFLVVVLFDLLVLVFVIYQRVRNGHFWVGDAFATISNSLLYRGVVIFVANHFNGYWTLTEMCLTIGNELGDRQYIHYRPELAHADLLTFFMNITSVLSYLFRERIDPVLAFAAFELGFSYRVELVDGLPALRKIVVDYAETDYWLGLINVSPFLARLSPMKFWTVHPVTVDRKLVVIATVICIFSPMVYLVAYMIARKLFRYFQRNRAAKHRRASRHNTDAHAALGDEAHLTSFETATGSALSKRYGVISGYDNYVYRDSKRYASIDAVYGNGYIVANHRFLIATEDILSLLIMKMTKVRFTNLYVYTILDDGGVNQTAQLVYPQTIPWSDLLQIDVMKLG</sequence>
<proteinExistence type="predicted"/>
<dbReference type="EMBL" id="QXFW01000089">
    <property type="protein sequence ID" value="KAE9025818.1"/>
    <property type="molecule type" value="Genomic_DNA"/>
</dbReference>
<dbReference type="EMBL" id="QXFX01000091">
    <property type="protein sequence ID" value="KAE9132738.1"/>
    <property type="molecule type" value="Genomic_DNA"/>
</dbReference>
<evidence type="ECO:0000313" key="15">
    <source>
        <dbReference type="Proteomes" id="UP000440367"/>
    </source>
</evidence>
<gene>
    <name evidence="10" type="ORF">PF001_g4254</name>
    <name evidence="9" type="ORF">PF002_g3992</name>
    <name evidence="8" type="ORF">PF004_g4135</name>
    <name evidence="7" type="ORF">PF005_g3476</name>
    <name evidence="6" type="ORF">PF006_g4150</name>
    <name evidence="5" type="ORF">PF007_g3410</name>
    <name evidence="11" type="ORF">PF008_g10901</name>
    <name evidence="2" type="ORF">PF009_g3823</name>
    <name evidence="4" type="ORF">PF010_g3070</name>
    <name evidence="3" type="ORF">PF011_g2868</name>
</gene>
<evidence type="ECO:0000313" key="12">
    <source>
        <dbReference type="Proteomes" id="UP000429523"/>
    </source>
</evidence>
<dbReference type="OrthoDB" id="64243at2759"/>
<evidence type="ECO:0000313" key="13">
    <source>
        <dbReference type="Proteomes" id="UP000433483"/>
    </source>
</evidence>
<dbReference type="EMBL" id="QXGB01000102">
    <property type="protein sequence ID" value="KAE9230460.1"/>
    <property type="molecule type" value="Genomic_DNA"/>
</dbReference>
<feature type="transmembrane region" description="Helical" evidence="1">
    <location>
        <begin position="32"/>
        <end position="56"/>
    </location>
</feature>
<dbReference type="EMBL" id="QXFY01000564">
    <property type="protein sequence ID" value="KAE9340884.1"/>
    <property type="molecule type" value="Genomic_DNA"/>
</dbReference>
<evidence type="ECO:0000313" key="3">
    <source>
        <dbReference type="EMBL" id="KAE9025818.1"/>
    </source>
</evidence>
<evidence type="ECO:0000313" key="10">
    <source>
        <dbReference type="EMBL" id="KAE9322757.1"/>
    </source>
</evidence>
<evidence type="ECO:0000313" key="21">
    <source>
        <dbReference type="Proteomes" id="UP000488956"/>
    </source>
</evidence>
<dbReference type="Proteomes" id="UP000460718">
    <property type="component" value="Unassembled WGS sequence"/>
</dbReference>
<keyword evidence="13" id="KW-1185">Reference proteome</keyword>
<keyword evidence="1" id="KW-0812">Transmembrane</keyword>
<evidence type="ECO:0000313" key="2">
    <source>
        <dbReference type="EMBL" id="KAE8946560.1"/>
    </source>
</evidence>
<dbReference type="Proteomes" id="UP000440732">
    <property type="component" value="Unassembled WGS sequence"/>
</dbReference>
<dbReference type="EMBL" id="QXFZ01000100">
    <property type="protein sequence ID" value="KAE9133294.1"/>
    <property type="molecule type" value="Genomic_DNA"/>
</dbReference>
<dbReference type="AlphaFoldDB" id="A0A6A3UJ59"/>
<dbReference type="Proteomes" id="UP000437068">
    <property type="component" value="Unassembled WGS sequence"/>
</dbReference>
<dbReference type="Proteomes" id="UP000441208">
    <property type="component" value="Unassembled WGS sequence"/>
</dbReference>
<evidence type="ECO:0000313" key="8">
    <source>
        <dbReference type="EMBL" id="KAE9247865.1"/>
    </source>
</evidence>
<protein>
    <recommendedName>
        <fullName evidence="22">Transmembrane protein</fullName>
    </recommendedName>
</protein>
<evidence type="ECO:0000313" key="5">
    <source>
        <dbReference type="EMBL" id="KAE9133294.1"/>
    </source>
</evidence>
<feature type="transmembrane region" description="Helical" evidence="1">
    <location>
        <begin position="512"/>
        <end position="534"/>
    </location>
</feature>
<dbReference type="Proteomes" id="UP000486351">
    <property type="component" value="Unassembled WGS sequence"/>
</dbReference>
<evidence type="ECO:0000313" key="17">
    <source>
        <dbReference type="Proteomes" id="UP000441208"/>
    </source>
</evidence>
<dbReference type="Proteomes" id="UP000433483">
    <property type="component" value="Unassembled WGS sequence"/>
</dbReference>
<keyword evidence="1" id="KW-0472">Membrane</keyword>
<evidence type="ECO:0000313" key="6">
    <source>
        <dbReference type="EMBL" id="KAE9151574.1"/>
    </source>
</evidence>
<evidence type="ECO:0000313" key="20">
    <source>
        <dbReference type="Proteomes" id="UP000486351"/>
    </source>
</evidence>
<evidence type="ECO:0000313" key="14">
    <source>
        <dbReference type="Proteomes" id="UP000437068"/>
    </source>
</evidence>
<reference evidence="12 13" key="1">
    <citation type="submission" date="2018-08" db="EMBL/GenBank/DDBJ databases">
        <title>Genomic investigation of the strawberry pathogen Phytophthora fragariae indicates pathogenicity is determined by transcriptional variation in three key races.</title>
        <authorList>
            <person name="Adams T.M."/>
            <person name="Armitage A.D."/>
            <person name="Sobczyk M.K."/>
            <person name="Bates H.J."/>
            <person name="Dunwell J.M."/>
            <person name="Nellist C.F."/>
            <person name="Harrison R.J."/>
        </authorList>
    </citation>
    <scope>NUCLEOTIDE SEQUENCE [LARGE SCALE GENOMIC DNA]</scope>
    <source>
        <strain evidence="10 14">A4</strain>
        <strain evidence="9 15">BC-1</strain>
        <strain evidence="8 19">BC-23</strain>
        <strain evidence="7 13">NOV-27</strain>
        <strain evidence="6 16">NOV-5</strain>
        <strain evidence="5 17">NOV-71</strain>
        <strain evidence="11 20">NOV-77</strain>
        <strain evidence="2 12">NOV-9</strain>
        <strain evidence="4 21">ONT-3</strain>
        <strain evidence="3 18">SCRP245</strain>
    </source>
</reference>
<evidence type="ECO:0000313" key="19">
    <source>
        <dbReference type="Proteomes" id="UP000476176"/>
    </source>
</evidence>
<dbReference type="Proteomes" id="UP000429523">
    <property type="component" value="Unassembled WGS sequence"/>
</dbReference>
<dbReference type="Proteomes" id="UP000488956">
    <property type="component" value="Unassembled WGS sequence"/>
</dbReference>
<evidence type="ECO:0000313" key="7">
    <source>
        <dbReference type="EMBL" id="KAE9230460.1"/>
    </source>
</evidence>
<organism evidence="6 16">
    <name type="scientific">Phytophthora fragariae</name>
    <dbReference type="NCBI Taxonomy" id="53985"/>
    <lineage>
        <taxon>Eukaryota</taxon>
        <taxon>Sar</taxon>
        <taxon>Stramenopiles</taxon>
        <taxon>Oomycota</taxon>
        <taxon>Peronosporomycetes</taxon>
        <taxon>Peronosporales</taxon>
        <taxon>Peronosporaceae</taxon>
        <taxon>Phytophthora</taxon>
    </lineage>
</organism>
<dbReference type="Proteomes" id="UP000476176">
    <property type="component" value="Unassembled WGS sequence"/>
</dbReference>
<evidence type="ECO:0000313" key="11">
    <source>
        <dbReference type="EMBL" id="KAE9340884.1"/>
    </source>
</evidence>
<evidence type="ECO:0000313" key="16">
    <source>
        <dbReference type="Proteomes" id="UP000440732"/>
    </source>
</evidence>
<dbReference type="EMBL" id="QXGF01000112">
    <property type="protein sequence ID" value="KAE8946560.1"/>
    <property type="molecule type" value="Genomic_DNA"/>
</dbReference>